<dbReference type="NCBIfam" id="NF038131">
    <property type="entry name" value="choice_anch_K"/>
    <property type="match status" value="1"/>
</dbReference>
<proteinExistence type="predicted"/>
<organism evidence="1 2">
    <name type="scientific">Kibdelosporangium lantanae</name>
    <dbReference type="NCBI Taxonomy" id="1497396"/>
    <lineage>
        <taxon>Bacteria</taxon>
        <taxon>Bacillati</taxon>
        <taxon>Actinomycetota</taxon>
        <taxon>Actinomycetes</taxon>
        <taxon>Pseudonocardiales</taxon>
        <taxon>Pseudonocardiaceae</taxon>
        <taxon>Kibdelosporangium</taxon>
    </lineage>
</organism>
<accession>A0ABW3M6W4</accession>
<comment type="caution">
    <text evidence="1">The sequence shown here is derived from an EMBL/GenBank/DDBJ whole genome shotgun (WGS) entry which is preliminary data.</text>
</comment>
<gene>
    <name evidence="1" type="ORF">ACFQ1S_06995</name>
</gene>
<dbReference type="EMBL" id="JBHTIS010000272">
    <property type="protein sequence ID" value="MFD1045349.1"/>
    <property type="molecule type" value="Genomic_DNA"/>
</dbReference>
<dbReference type="Proteomes" id="UP001597045">
    <property type="component" value="Unassembled WGS sequence"/>
</dbReference>
<dbReference type="InterPro" id="IPR047995">
    <property type="entry name" value="Choice_anch_K"/>
</dbReference>
<reference evidence="2" key="1">
    <citation type="journal article" date="2019" name="Int. J. Syst. Evol. Microbiol.">
        <title>The Global Catalogue of Microorganisms (GCM) 10K type strain sequencing project: providing services to taxonomists for standard genome sequencing and annotation.</title>
        <authorList>
            <consortium name="The Broad Institute Genomics Platform"/>
            <consortium name="The Broad Institute Genome Sequencing Center for Infectious Disease"/>
            <person name="Wu L."/>
            <person name="Ma J."/>
        </authorList>
    </citation>
    <scope>NUCLEOTIDE SEQUENCE [LARGE SCALE GENOMIC DNA]</scope>
    <source>
        <strain evidence="2">JCM 31486</strain>
    </source>
</reference>
<sequence>MGTGDVRWGDVPYDRKSGYSFDGGETELKLDGTDFTIGTFTHHNHVIPLSEDMTFLLHLTVILNFDDGNLQHPLPELVFGHDETLNDGLTPNDVVELPKVNDYDVLFVENVEYRMSISGFLWNRRKVTRFNSKENESTSAEIVARMEPTGRRGA</sequence>
<keyword evidence="2" id="KW-1185">Reference proteome</keyword>
<evidence type="ECO:0000313" key="1">
    <source>
        <dbReference type="EMBL" id="MFD1045349.1"/>
    </source>
</evidence>
<name>A0ABW3M6W4_9PSEU</name>
<evidence type="ECO:0000313" key="2">
    <source>
        <dbReference type="Proteomes" id="UP001597045"/>
    </source>
</evidence>
<protein>
    <submittedName>
        <fullName evidence="1">Choice-of-anchor K domain-containing protein</fullName>
    </submittedName>
</protein>